<accession>Q1N6F9</accession>
<organism evidence="2 3">
    <name type="scientific">Bermanella marisrubri</name>
    <dbReference type="NCBI Taxonomy" id="207949"/>
    <lineage>
        <taxon>Bacteria</taxon>
        <taxon>Pseudomonadati</taxon>
        <taxon>Pseudomonadota</taxon>
        <taxon>Gammaproteobacteria</taxon>
        <taxon>Oceanospirillales</taxon>
        <taxon>Oceanospirillaceae</taxon>
        <taxon>Bermanella</taxon>
    </lineage>
</organism>
<gene>
    <name evidence="2" type="ORF">RED65_09584</name>
</gene>
<dbReference type="PANTHER" id="PTHR39594">
    <property type="entry name" value="PROTEIN YCHQ"/>
    <property type="match status" value="1"/>
</dbReference>
<reference evidence="2 3" key="1">
    <citation type="submission" date="2006-03" db="EMBL/GenBank/DDBJ databases">
        <authorList>
            <person name="Pinhassi J."/>
            <person name="Pedros-Alio C."/>
            <person name="Ferriera S."/>
            <person name="Johnson J."/>
            <person name="Kravitz S."/>
            <person name="Halpern A."/>
            <person name="Remington K."/>
            <person name="Beeson K."/>
            <person name="Tran B."/>
            <person name="Rogers Y.-H."/>
            <person name="Friedman R."/>
            <person name="Venter J.C."/>
        </authorList>
    </citation>
    <scope>NUCLEOTIDE SEQUENCE [LARGE SCALE GENOMIC DNA]</scope>
    <source>
        <strain evidence="2 3">RED65</strain>
    </source>
</reference>
<evidence type="ECO:0000256" key="1">
    <source>
        <dbReference type="SAM" id="Phobius"/>
    </source>
</evidence>
<comment type="caution">
    <text evidence="2">The sequence shown here is derived from an EMBL/GenBank/DDBJ whole genome shotgun (WGS) entry which is preliminary data.</text>
</comment>
<keyword evidence="1" id="KW-1133">Transmembrane helix</keyword>
<dbReference type="AlphaFoldDB" id="Q1N6F9"/>
<keyword evidence="1" id="KW-0472">Membrane</keyword>
<feature type="transmembrane region" description="Helical" evidence="1">
    <location>
        <begin position="73"/>
        <end position="91"/>
    </location>
</feature>
<dbReference type="OrthoDB" id="5588650at2"/>
<name>Q1N6F9_9GAMM</name>
<feature type="transmembrane region" description="Helical" evidence="1">
    <location>
        <begin position="48"/>
        <end position="67"/>
    </location>
</feature>
<feature type="transmembrane region" description="Helical" evidence="1">
    <location>
        <begin position="12"/>
        <end position="36"/>
    </location>
</feature>
<dbReference type="RefSeq" id="WP_007017054.1">
    <property type="nucleotide sequence ID" value="NZ_CH724113.1"/>
</dbReference>
<dbReference type="Proteomes" id="UP000004263">
    <property type="component" value="Unassembled WGS sequence"/>
</dbReference>
<protein>
    <submittedName>
        <fullName evidence="2">Invasion gene expression up-regulator, SirB</fullName>
    </submittedName>
</protein>
<proteinExistence type="predicted"/>
<keyword evidence="3" id="KW-1185">Reference proteome</keyword>
<evidence type="ECO:0000313" key="3">
    <source>
        <dbReference type="Proteomes" id="UP000004263"/>
    </source>
</evidence>
<keyword evidence="1" id="KW-0812">Transmembrane</keyword>
<sequence length="130" mass="14684">MGTLYIAMKHSHLLLVALSLSFFVIRGIALLMQAGWLQKKWAKISPHIIDTFLLATGIALTVITHQYPISDHWLTAKMVFLVGYILFGIKMMKTDNVMLRRSFFAAAIICIIMMVTIARTHHPLGLFSLI</sequence>
<dbReference type="HOGENOM" id="CLU_123860_2_0_6"/>
<evidence type="ECO:0000313" key="2">
    <source>
        <dbReference type="EMBL" id="EAT13633.1"/>
    </source>
</evidence>
<dbReference type="STRING" id="207949.RED65_09584"/>
<feature type="transmembrane region" description="Helical" evidence="1">
    <location>
        <begin position="103"/>
        <end position="121"/>
    </location>
</feature>
<dbReference type="PIRSF" id="PIRSF005610">
    <property type="entry name" value="SirB"/>
    <property type="match status" value="1"/>
</dbReference>
<dbReference type="GO" id="GO:0005886">
    <property type="term" value="C:plasma membrane"/>
    <property type="evidence" value="ECO:0007669"/>
    <property type="project" value="TreeGrafter"/>
</dbReference>
<dbReference type="EMBL" id="AAQH01000001">
    <property type="protein sequence ID" value="EAT13633.1"/>
    <property type="molecule type" value="Genomic_DNA"/>
</dbReference>
<dbReference type="InterPro" id="IPR007360">
    <property type="entry name" value="SirB"/>
</dbReference>
<dbReference type="PANTHER" id="PTHR39594:SF1">
    <property type="entry name" value="PROTEIN YCHQ"/>
    <property type="match status" value="1"/>
</dbReference>
<dbReference type="Pfam" id="PF04247">
    <property type="entry name" value="SirB"/>
    <property type="match status" value="1"/>
</dbReference>